<gene>
    <name evidence="2" type="ORF">ACFOUW_31055</name>
</gene>
<dbReference type="Pfam" id="PF08241">
    <property type="entry name" value="Methyltransf_11"/>
    <property type="match status" value="1"/>
</dbReference>
<dbReference type="InterPro" id="IPR013216">
    <property type="entry name" value="Methyltransf_11"/>
</dbReference>
<comment type="caution">
    <text evidence="2">The sequence shown here is derived from an EMBL/GenBank/DDBJ whole genome shotgun (WGS) entry which is preliminary data.</text>
</comment>
<organism evidence="2 3">
    <name type="scientific">Tenggerimyces flavus</name>
    <dbReference type="NCBI Taxonomy" id="1708749"/>
    <lineage>
        <taxon>Bacteria</taxon>
        <taxon>Bacillati</taxon>
        <taxon>Actinomycetota</taxon>
        <taxon>Actinomycetes</taxon>
        <taxon>Propionibacteriales</taxon>
        <taxon>Nocardioidaceae</taxon>
        <taxon>Tenggerimyces</taxon>
    </lineage>
</organism>
<dbReference type="Proteomes" id="UP001595699">
    <property type="component" value="Unassembled WGS sequence"/>
</dbReference>
<dbReference type="EMBL" id="JBHRZH010000037">
    <property type="protein sequence ID" value="MFC3765311.1"/>
    <property type="molecule type" value="Genomic_DNA"/>
</dbReference>
<dbReference type="InterPro" id="IPR029063">
    <property type="entry name" value="SAM-dependent_MTases_sf"/>
</dbReference>
<keyword evidence="2" id="KW-0808">Transferase</keyword>
<dbReference type="GO" id="GO:0032259">
    <property type="term" value="P:methylation"/>
    <property type="evidence" value="ECO:0007669"/>
    <property type="project" value="UniProtKB-KW"/>
</dbReference>
<dbReference type="Gene3D" id="3.40.50.150">
    <property type="entry name" value="Vaccinia Virus protein VP39"/>
    <property type="match status" value="1"/>
</dbReference>
<reference evidence="3" key="1">
    <citation type="journal article" date="2019" name="Int. J. Syst. Evol. Microbiol.">
        <title>The Global Catalogue of Microorganisms (GCM) 10K type strain sequencing project: providing services to taxonomists for standard genome sequencing and annotation.</title>
        <authorList>
            <consortium name="The Broad Institute Genomics Platform"/>
            <consortium name="The Broad Institute Genome Sequencing Center for Infectious Disease"/>
            <person name="Wu L."/>
            <person name="Ma J."/>
        </authorList>
    </citation>
    <scope>NUCLEOTIDE SEQUENCE [LARGE SCALE GENOMIC DNA]</scope>
    <source>
        <strain evidence="3">CGMCC 4.7241</strain>
    </source>
</reference>
<proteinExistence type="predicted"/>
<dbReference type="EC" id="2.1.1.-" evidence="2"/>
<dbReference type="SUPFAM" id="SSF53335">
    <property type="entry name" value="S-adenosyl-L-methionine-dependent methyltransferases"/>
    <property type="match status" value="1"/>
</dbReference>
<dbReference type="PANTHER" id="PTHR43591">
    <property type="entry name" value="METHYLTRANSFERASE"/>
    <property type="match status" value="1"/>
</dbReference>
<keyword evidence="3" id="KW-1185">Reference proteome</keyword>
<dbReference type="CDD" id="cd02440">
    <property type="entry name" value="AdoMet_MTases"/>
    <property type="match status" value="1"/>
</dbReference>
<sequence>MSDLISSFDSWAATYETTPMQTLVFTPVRSTAIALAHRYLPAPSRVLDVGCGTGRLLRDLRTNHPHAQLVGVDPAAKMLLEASALARGSNLRLVRAAAERLPFASHSFDLVFVTMSMRHWSRPRAGVAEVVRVLRPDGVLVVAEVALPAGKRRGLLARLTEERKQLMYARLLDEQAVSRLTIEPAPVRGPVPDVQVVVLARTLARPTP</sequence>
<dbReference type="GO" id="GO:0008168">
    <property type="term" value="F:methyltransferase activity"/>
    <property type="evidence" value="ECO:0007669"/>
    <property type="project" value="UniProtKB-KW"/>
</dbReference>
<evidence type="ECO:0000259" key="1">
    <source>
        <dbReference type="Pfam" id="PF08241"/>
    </source>
</evidence>
<accession>A0ABV7YIX5</accession>
<dbReference type="RefSeq" id="WP_205121304.1">
    <property type="nucleotide sequence ID" value="NZ_JAFBCM010000001.1"/>
</dbReference>
<feature type="domain" description="Methyltransferase type 11" evidence="1">
    <location>
        <begin position="47"/>
        <end position="142"/>
    </location>
</feature>
<keyword evidence="2" id="KW-0489">Methyltransferase</keyword>
<evidence type="ECO:0000313" key="3">
    <source>
        <dbReference type="Proteomes" id="UP001595699"/>
    </source>
</evidence>
<name>A0ABV7YIX5_9ACTN</name>
<protein>
    <submittedName>
        <fullName evidence="2">Class I SAM-dependent methyltransferase</fullName>
        <ecNumber evidence="2">2.1.1.-</ecNumber>
    </submittedName>
</protein>
<dbReference type="PANTHER" id="PTHR43591:SF99">
    <property type="entry name" value="OS06G0646000 PROTEIN"/>
    <property type="match status" value="1"/>
</dbReference>
<evidence type="ECO:0000313" key="2">
    <source>
        <dbReference type="EMBL" id="MFC3765311.1"/>
    </source>
</evidence>